<reference evidence="2 3" key="1">
    <citation type="submission" date="2020-08" db="EMBL/GenBank/DDBJ databases">
        <title>Pseudomonas sp. nov.</title>
        <authorList>
            <person name="Gieschler S."/>
            <person name="Fiedler G."/>
            <person name="Brinks E."/>
            <person name="Boehnlein C."/>
            <person name="Franz C.M.A.P."/>
            <person name="Kabisch J."/>
        </authorList>
    </citation>
    <scope>NUCLEOTIDE SEQUENCE [LARGE SCALE GENOMIC DNA]</scope>
    <source>
        <strain evidence="2 3">MBT-1</strain>
    </source>
</reference>
<dbReference type="Pfam" id="PF05114">
    <property type="entry name" value="MbnB_TglH_ChrH"/>
    <property type="match status" value="1"/>
</dbReference>
<dbReference type="Gene3D" id="3.20.20.150">
    <property type="entry name" value="Divalent-metal-dependent TIM barrel enzymes"/>
    <property type="match status" value="1"/>
</dbReference>
<evidence type="ECO:0000256" key="1">
    <source>
        <dbReference type="HAMAP-Rule" id="MF_00697"/>
    </source>
</evidence>
<dbReference type="PANTHER" id="PTHR42194">
    <property type="entry name" value="UPF0276 PROTEIN HI_1600"/>
    <property type="match status" value="1"/>
</dbReference>
<evidence type="ECO:0000313" key="2">
    <source>
        <dbReference type="EMBL" id="MBC2692629.1"/>
    </source>
</evidence>
<dbReference type="HAMAP" id="MF_00697">
    <property type="entry name" value="UPF0276"/>
    <property type="match status" value="1"/>
</dbReference>
<gene>
    <name evidence="2" type="ORF">H7995_22830</name>
</gene>
<dbReference type="EMBL" id="JACMYG010000031">
    <property type="protein sequence ID" value="MBC2692629.1"/>
    <property type="molecule type" value="Genomic_DNA"/>
</dbReference>
<comment type="caution">
    <text evidence="2">The sequence shown here is derived from an EMBL/GenBank/DDBJ whole genome shotgun (WGS) entry which is preliminary data.</text>
</comment>
<evidence type="ECO:0000313" key="3">
    <source>
        <dbReference type="Proteomes" id="UP000526003"/>
    </source>
</evidence>
<dbReference type="AlphaFoldDB" id="A0A7X1GHT1"/>
<dbReference type="NCBIfam" id="NF003818">
    <property type="entry name" value="PRK05409.1"/>
    <property type="match status" value="1"/>
</dbReference>
<sequence>MSVHHPADSTGRGIPARAGVGLKADHYRVIIETRPNIGFFEVHAENYMGAGGPPHRYLTAIREHYPLSLHGVGLSIGADRPLDREHLKRLKALIGRYDPGLFSEHLAWSTHGTSYLGDLLPVPYTNEALTRVCEHIDDVQTSLGRQMLLENPSTYLAFAESTWSEVDFIGEVVRRTGCGLLLDVNNVHVAATNQQWDPLAYIESYPLAHVQEIHLAGHAQEVDEKGRPLLIDTHDRSVDAIVWGLYRHAIDRLAPVPTLIEWDANVPDWPQLRAEAERAETIMYDVYLQEEHHAIAVC</sequence>
<name>A0A7X1GHT1_9PSED</name>
<accession>A0A7X1GHT1</accession>
<dbReference type="InterPro" id="IPR036237">
    <property type="entry name" value="Xyl_isomerase-like_sf"/>
</dbReference>
<dbReference type="InterPro" id="IPR007801">
    <property type="entry name" value="MbnB/TglH/ChrH"/>
</dbReference>
<dbReference type="RefSeq" id="WP_185818907.1">
    <property type="nucleotide sequence ID" value="NZ_JACMYG010000031.1"/>
</dbReference>
<protein>
    <recommendedName>
        <fullName evidence="1">UPF0276 protein H7995_22830</fullName>
    </recommendedName>
</protein>
<dbReference type="PANTHER" id="PTHR42194:SF1">
    <property type="entry name" value="UPF0276 PROTEIN HI_1600"/>
    <property type="match status" value="1"/>
</dbReference>
<comment type="similarity">
    <text evidence="1">Belongs to the UPF0276 family.</text>
</comment>
<dbReference type="SUPFAM" id="SSF51658">
    <property type="entry name" value="Xylose isomerase-like"/>
    <property type="match status" value="1"/>
</dbReference>
<dbReference type="Proteomes" id="UP000526003">
    <property type="component" value="Unassembled WGS sequence"/>
</dbReference>
<proteinExistence type="inferred from homology"/>
<keyword evidence="3" id="KW-1185">Reference proteome</keyword>
<organism evidence="2 3">
    <name type="scientific">Pseudomonas kielensis</name>
    <dbReference type="NCBI Taxonomy" id="2762577"/>
    <lineage>
        <taxon>Bacteria</taxon>
        <taxon>Pseudomonadati</taxon>
        <taxon>Pseudomonadota</taxon>
        <taxon>Gammaproteobacteria</taxon>
        <taxon>Pseudomonadales</taxon>
        <taxon>Pseudomonadaceae</taxon>
        <taxon>Pseudomonas</taxon>
    </lineage>
</organism>